<feature type="compositionally biased region" description="Low complexity" evidence="10">
    <location>
        <begin position="1129"/>
        <end position="1141"/>
    </location>
</feature>
<feature type="region of interest" description="Disordered" evidence="10">
    <location>
        <begin position="206"/>
        <end position="573"/>
    </location>
</feature>
<dbReference type="Pfam" id="PF00168">
    <property type="entry name" value="C2"/>
    <property type="match status" value="2"/>
</dbReference>
<dbReference type="GO" id="GO:0048167">
    <property type="term" value="P:regulation of synaptic plasticity"/>
    <property type="evidence" value="ECO:0007669"/>
    <property type="project" value="TreeGrafter"/>
</dbReference>
<name>A0AAQ4Q7P6_GASAC</name>
<dbReference type="PANTHER" id="PTHR12157:SF18">
    <property type="entry name" value="REGULATING SYNAPTIC MEMBRANE EXOCYTOSIS PROTEIN 1"/>
    <property type="match status" value="1"/>
</dbReference>
<dbReference type="CDD" id="cd04028">
    <property type="entry name" value="C2B_RIM1alpha"/>
    <property type="match status" value="1"/>
</dbReference>
<feature type="region of interest" description="Disordered" evidence="10">
    <location>
        <begin position="714"/>
        <end position="748"/>
    </location>
</feature>
<feature type="domain" description="PDZ" evidence="12">
    <location>
        <begin position="616"/>
        <end position="708"/>
    </location>
</feature>
<keyword evidence="4 9" id="KW-0863">Zinc-finger</keyword>
<feature type="compositionally biased region" description="Low complexity" evidence="10">
    <location>
        <begin position="1216"/>
        <end position="1232"/>
    </location>
</feature>
<dbReference type="InterPro" id="IPR017455">
    <property type="entry name" value="Znf_FYVE-rel"/>
</dbReference>
<dbReference type="PROSITE" id="PS50916">
    <property type="entry name" value="RABBD"/>
    <property type="match status" value="1"/>
</dbReference>
<dbReference type="InterPro" id="IPR013083">
    <property type="entry name" value="Znf_RING/FYVE/PHD"/>
</dbReference>
<evidence type="ECO:0000259" key="12">
    <source>
        <dbReference type="PROSITE" id="PS50106"/>
    </source>
</evidence>
<dbReference type="PROSITE" id="PS50178">
    <property type="entry name" value="ZF_FYVE"/>
    <property type="match status" value="1"/>
</dbReference>
<dbReference type="GO" id="GO:0042734">
    <property type="term" value="C:presynaptic membrane"/>
    <property type="evidence" value="ECO:0007669"/>
    <property type="project" value="TreeGrafter"/>
</dbReference>
<dbReference type="InterPro" id="IPR001478">
    <property type="entry name" value="PDZ"/>
</dbReference>
<comment type="subcellular location">
    <subcellularLocation>
        <location evidence="8">Synapse</location>
    </subcellularLocation>
</comment>
<feature type="compositionally biased region" description="Low complexity" evidence="10">
    <location>
        <begin position="259"/>
        <end position="268"/>
    </location>
</feature>
<feature type="compositionally biased region" description="Gly residues" evidence="10">
    <location>
        <begin position="31"/>
        <end position="41"/>
    </location>
</feature>
<evidence type="ECO:0000313" key="15">
    <source>
        <dbReference type="Ensembl" id="ENSGACP00000046191.1"/>
    </source>
</evidence>
<feature type="domain" description="C2" evidence="11">
    <location>
        <begin position="1405"/>
        <end position="1523"/>
    </location>
</feature>
<feature type="compositionally biased region" description="Basic and acidic residues" evidence="10">
    <location>
        <begin position="394"/>
        <end position="403"/>
    </location>
</feature>
<evidence type="ECO:0000256" key="2">
    <source>
        <dbReference type="ARBA" id="ARBA00022723"/>
    </source>
</evidence>
<dbReference type="SMART" id="SM00228">
    <property type="entry name" value="PDZ"/>
    <property type="match status" value="1"/>
</dbReference>
<dbReference type="SMART" id="SM00239">
    <property type="entry name" value="C2"/>
    <property type="match status" value="2"/>
</dbReference>
<dbReference type="CDD" id="cd04031">
    <property type="entry name" value="C2A_RIM1alpha"/>
    <property type="match status" value="1"/>
</dbReference>
<feature type="compositionally biased region" description="Polar residues" evidence="10">
    <location>
        <begin position="237"/>
        <end position="255"/>
    </location>
</feature>
<evidence type="ECO:0000259" key="11">
    <source>
        <dbReference type="PROSITE" id="PS50004"/>
    </source>
</evidence>
<evidence type="ECO:0008006" key="17">
    <source>
        <dbReference type="Google" id="ProtNLM"/>
    </source>
</evidence>
<dbReference type="FunFam" id="2.60.40.150:FF:000001">
    <property type="entry name" value="Regulating synaptic membrane exocytosis 3, isoform CRA_a"/>
    <property type="match status" value="1"/>
</dbReference>
<dbReference type="GeneTree" id="ENSGT00940000155134"/>
<dbReference type="Gene3D" id="3.30.40.10">
    <property type="entry name" value="Zinc/RING finger domain, C3HC4 (zinc finger)"/>
    <property type="match status" value="1"/>
</dbReference>
<dbReference type="PROSITE" id="PS50004">
    <property type="entry name" value="C2"/>
    <property type="match status" value="2"/>
</dbReference>
<keyword evidence="6" id="KW-0862">Zinc</keyword>
<keyword evidence="3" id="KW-0677">Repeat</keyword>
<feature type="compositionally biased region" description="Acidic residues" evidence="10">
    <location>
        <begin position="1000"/>
        <end position="1009"/>
    </location>
</feature>
<reference evidence="15" key="2">
    <citation type="submission" date="2025-08" db="UniProtKB">
        <authorList>
            <consortium name="Ensembl"/>
        </authorList>
    </citation>
    <scope>IDENTIFICATION</scope>
</reference>
<evidence type="ECO:0000256" key="9">
    <source>
        <dbReference type="PROSITE-ProRule" id="PRU00091"/>
    </source>
</evidence>
<dbReference type="GO" id="GO:0050806">
    <property type="term" value="P:positive regulation of synaptic transmission"/>
    <property type="evidence" value="ECO:0007669"/>
    <property type="project" value="TreeGrafter"/>
</dbReference>
<protein>
    <recommendedName>
        <fullName evidence="17">Regulating synaptic membrane exocytosis 1</fullName>
    </recommendedName>
</protein>
<feature type="region of interest" description="Disordered" evidence="10">
    <location>
        <begin position="894"/>
        <end position="1157"/>
    </location>
</feature>
<feature type="compositionally biased region" description="Gly residues" evidence="10">
    <location>
        <begin position="474"/>
        <end position="487"/>
    </location>
</feature>
<dbReference type="InterPro" id="IPR010911">
    <property type="entry name" value="Rab_BD"/>
</dbReference>
<organism evidence="15 16">
    <name type="scientific">Gasterosteus aculeatus aculeatus</name>
    <name type="common">three-spined stickleback</name>
    <dbReference type="NCBI Taxonomy" id="481459"/>
    <lineage>
        <taxon>Eukaryota</taxon>
        <taxon>Metazoa</taxon>
        <taxon>Chordata</taxon>
        <taxon>Craniata</taxon>
        <taxon>Vertebrata</taxon>
        <taxon>Euteleostomi</taxon>
        <taxon>Actinopterygii</taxon>
        <taxon>Neopterygii</taxon>
        <taxon>Teleostei</taxon>
        <taxon>Neoteleostei</taxon>
        <taxon>Acanthomorphata</taxon>
        <taxon>Eupercaria</taxon>
        <taxon>Perciformes</taxon>
        <taxon>Cottioidei</taxon>
        <taxon>Gasterosteales</taxon>
        <taxon>Gasterosteidae</taxon>
        <taxon>Gasterosteus</taxon>
    </lineage>
</organism>
<proteinExistence type="predicted"/>
<dbReference type="SUPFAM" id="SSF57903">
    <property type="entry name" value="FYVE/PHD zinc finger"/>
    <property type="match status" value="1"/>
</dbReference>
<feature type="compositionally biased region" description="Polar residues" evidence="10">
    <location>
        <begin position="1250"/>
        <end position="1266"/>
    </location>
</feature>
<dbReference type="GO" id="GO:2000300">
    <property type="term" value="P:regulation of synaptic vesicle exocytosis"/>
    <property type="evidence" value="ECO:0007669"/>
    <property type="project" value="TreeGrafter"/>
</dbReference>
<sequence length="1559" mass="170919">MPADQVVRCGSETLLETCQPKTTRRGEGRGRGGGGGGGGGGGAAVVVVVVEKMSASVGPQGGPHPPTVPTTMPDLPDLSHLTEEERKIIMAVMARQKEEEDKEQAMLKTLHQQFESYKQEVRRIGADTRRQPTQLKDDAPTCGICRKTKFADGCGHLCSYCQTKFCARCGGRVSLRSNNEDKVVMWVCNLCRKQQEILTKSGEWFSESGVRPGSLGTSLNNPARGGETQRDRKLIRSRSQAPPSSTNSNAGQLDGTQPAAGVAAAKGAETMPGSRSQSEPPKEKKRPVSLHEQNGKGGMGRGSGRRPAGKLPSQSSLDERVVPGDRGERRLGDGRRLEKIHSQDYEDREGNLGRAETHRRRPEDEEQRERQRREEEFQNRYRSDPNLARYPVKPQKEEQEMRMHAKVSKVRHERRHSDLAINEVGLGPGEGGGGGSGGGDVPENRLARRGGGGEGNHKALLENHHVFSVDRTAGVGGAAQPAGGGVRSGPQPEGPVAPDWGTNKGRLEPGTTRTPRDKGGDSLPRKDSQSSDQSESLRPPPPRSYKSKRGVNKRQMSISSSEEEGGSTPEYTSCEDVDMESVSEKGDWDCHSLDPTVWHHPVTWQPSKEGDHLIGRITLSKRSAMPREAGSLLGLKVVGGKMTETGRLGAFITKVKKGSLADVVGHLRAGDEVLQWNGKSLPGATKKEVYNIILESKAESQVEIVVSRPIGDIPRIPESSHPPLESTGSSSFESQKMERPSISVMSPTSPGTLRDLPLVLPGQLSVKLWYDKVGHQLIVNVLQAIDLPPRPDGRPRNPYVKMYFLPDRSDKSKRRTKTVKKSVEPKWNQTFLYSHVHRRDFRERMLEITVWDQPRVQEEESEFLGEILIELETALLDDIPHWYKLQAHDMSSIPLPQPSPYLPRRHVHGDSPSKKLQSAERNSRERERGSTLAVPEQQRPVQHRSRSVSPHREDSCRARSRPAHVPMQRSLDEIHQNSHHSHSTLRYHDSRLEHQRSGDSDYEYSEDSDLQPPLDRVRSASTTCLRPDTNFQSPDRDRCSNSLPLKTPPSPRILVEHVAPEEDRQCSNSSSPNCHRASKGSLEGDSRIQPTSILRGSRGRGGPLRPFGQTALAGSGPNSPRLERAHPHGSPSSPSGTPSSGRRGRQLPQLPAKSSSIEQALAVEERARQLQVKVHSYRPSASHDPEMDLKTKREMYAEQRRSSDNMSARSSDSDMSDASALSRASSASRLSSTSYMSIQSERPGGRLSRQMRSSAGRSMLKSSSVSGEIYTQERTDGSQSDTALGTVGGGSKKRRSSLSARVVAIVGNRRSRSTSQISGPEGKSKKEKGAPIQRSTETGMAVELTRNMSRQPSRESNNGSMNSCNSEGNLIFSGVNVGASSQFSDFLDGLGPAQLVGRQTLATPAIGDIQIGMMEKKGQLEVEVIRARGLVQKPGSKSLPAPYVKVYLLNNGAYVAKKKTKIARKTLDPLYQQALLFEESPQGKVLQVIVWGDYGRMDHKSFMGVAQILMEELDLSSTVIGWYKLFPPSSLVDPTLASLTRRASQSSLDSSSGPPGVRS</sequence>
<dbReference type="Gene3D" id="2.30.42.10">
    <property type="match status" value="1"/>
</dbReference>
<feature type="domain" description="RabBD" evidence="14">
    <location>
        <begin position="75"/>
        <end position="208"/>
    </location>
</feature>
<dbReference type="GO" id="GO:0048788">
    <property type="term" value="C:cytoskeleton of presynaptic active zone"/>
    <property type="evidence" value="ECO:0007669"/>
    <property type="project" value="TreeGrafter"/>
</dbReference>
<feature type="domain" description="C2" evidence="11">
    <location>
        <begin position="760"/>
        <end position="883"/>
    </location>
</feature>
<dbReference type="InterPro" id="IPR054386">
    <property type="entry name" value="RIM_Znf"/>
</dbReference>
<feature type="compositionally biased region" description="Gly residues" evidence="10">
    <location>
        <begin position="426"/>
        <end position="440"/>
    </location>
</feature>
<evidence type="ECO:0000256" key="4">
    <source>
        <dbReference type="ARBA" id="ARBA00022771"/>
    </source>
</evidence>
<feature type="compositionally biased region" description="Basic and acidic residues" evidence="10">
    <location>
        <begin position="908"/>
        <end position="929"/>
    </location>
</feature>
<dbReference type="FunFam" id="3.30.40.10:FF:000044">
    <property type="entry name" value="Regulating synaptic membrane exocytosis protein 2"/>
    <property type="match status" value="1"/>
</dbReference>
<evidence type="ECO:0000256" key="7">
    <source>
        <dbReference type="ARBA" id="ARBA00023018"/>
    </source>
</evidence>
<dbReference type="SUPFAM" id="SSF50156">
    <property type="entry name" value="PDZ domain-like"/>
    <property type="match status" value="1"/>
</dbReference>
<feature type="region of interest" description="Disordered" evidence="10">
    <location>
        <begin position="18"/>
        <end position="41"/>
    </location>
</feature>
<dbReference type="Pfam" id="PF22601">
    <property type="entry name" value="RIM2a_ZnF"/>
    <property type="match status" value="1"/>
</dbReference>
<reference evidence="15" key="3">
    <citation type="submission" date="2025-09" db="UniProtKB">
        <authorList>
            <consortium name="Ensembl"/>
        </authorList>
    </citation>
    <scope>IDENTIFICATION</scope>
</reference>
<dbReference type="GO" id="GO:0008270">
    <property type="term" value="F:zinc ion binding"/>
    <property type="evidence" value="ECO:0007669"/>
    <property type="project" value="UniProtKB-KW"/>
</dbReference>
<evidence type="ECO:0000256" key="8">
    <source>
        <dbReference type="ARBA" id="ARBA00034103"/>
    </source>
</evidence>
<dbReference type="CDD" id="cd06714">
    <property type="entry name" value="PDZ_RIM-like"/>
    <property type="match status" value="1"/>
</dbReference>
<accession>A0AAQ4Q7P6</accession>
<feature type="compositionally biased region" description="Basic and acidic residues" evidence="10">
    <location>
        <begin position="361"/>
        <end position="383"/>
    </location>
</feature>
<feature type="compositionally biased region" description="Basic residues" evidence="10">
    <location>
        <begin position="404"/>
        <end position="414"/>
    </location>
</feature>
<evidence type="ECO:0000256" key="1">
    <source>
        <dbReference type="ARBA" id="ARBA00022553"/>
    </source>
</evidence>
<dbReference type="GO" id="GO:0048791">
    <property type="term" value="P:calcium ion-regulated exocytosis of neurotransmitter"/>
    <property type="evidence" value="ECO:0007669"/>
    <property type="project" value="TreeGrafter"/>
</dbReference>
<dbReference type="Ensembl" id="ENSGACT00000075749.1">
    <property type="protein sequence ID" value="ENSGACP00000046191.1"/>
    <property type="gene ID" value="ENSGACG00000018104.2"/>
</dbReference>
<feature type="domain" description="FYVE-type" evidence="13">
    <location>
        <begin position="136"/>
        <end position="196"/>
    </location>
</feature>
<dbReference type="InterPro" id="IPR000008">
    <property type="entry name" value="C2_dom"/>
</dbReference>
<keyword evidence="16" id="KW-1185">Reference proteome</keyword>
<feature type="compositionally biased region" description="Basic and acidic residues" evidence="10">
    <location>
        <begin position="455"/>
        <end position="468"/>
    </location>
</feature>
<dbReference type="GO" id="GO:0006886">
    <property type="term" value="P:intracellular protein transport"/>
    <property type="evidence" value="ECO:0007669"/>
    <property type="project" value="InterPro"/>
</dbReference>
<dbReference type="PANTHER" id="PTHR12157">
    <property type="entry name" value="REGULATING SYNAPTIC MEMBRANE EXOCYTOSIS PROTEIN"/>
    <property type="match status" value="1"/>
</dbReference>
<dbReference type="GO" id="GO:0030154">
    <property type="term" value="P:cell differentiation"/>
    <property type="evidence" value="ECO:0007669"/>
    <property type="project" value="UniProtKB-KW"/>
</dbReference>
<feature type="compositionally biased region" description="Basic and acidic residues" evidence="10">
    <location>
        <begin position="514"/>
        <end position="529"/>
    </location>
</feature>
<dbReference type="Pfam" id="PF00595">
    <property type="entry name" value="PDZ"/>
    <property type="match status" value="1"/>
</dbReference>
<feature type="compositionally biased region" description="Basic and acidic residues" evidence="10">
    <location>
        <begin position="1054"/>
        <end position="1065"/>
    </location>
</feature>
<evidence type="ECO:0000256" key="10">
    <source>
        <dbReference type="SAM" id="MobiDB-lite"/>
    </source>
</evidence>
<dbReference type="SUPFAM" id="SSF49562">
    <property type="entry name" value="C2 domain (Calcium/lipid-binding domain, CaLB)"/>
    <property type="match status" value="2"/>
</dbReference>
<evidence type="ECO:0000256" key="6">
    <source>
        <dbReference type="ARBA" id="ARBA00022833"/>
    </source>
</evidence>
<dbReference type="GO" id="GO:0042391">
    <property type="term" value="P:regulation of membrane potential"/>
    <property type="evidence" value="ECO:0007669"/>
    <property type="project" value="TreeGrafter"/>
</dbReference>
<reference evidence="15 16" key="1">
    <citation type="journal article" date="2021" name="G3 (Bethesda)">
        <title>Improved contiguity of the threespine stickleback genome using long-read sequencing.</title>
        <authorList>
            <person name="Nath S."/>
            <person name="Shaw D.E."/>
            <person name="White M.A."/>
        </authorList>
    </citation>
    <scope>NUCLEOTIDE SEQUENCE [LARGE SCALE GENOMIC DNA]</scope>
    <source>
        <strain evidence="15 16">Lake Benthic</strain>
    </source>
</reference>
<feature type="region of interest" description="Disordered" evidence="10">
    <location>
        <begin position="1197"/>
        <end position="1362"/>
    </location>
</feature>
<feature type="compositionally biased region" description="Basic and acidic residues" evidence="10">
    <location>
        <begin position="986"/>
        <end position="999"/>
    </location>
</feature>
<dbReference type="GO" id="GO:0044325">
    <property type="term" value="F:transmembrane transporter binding"/>
    <property type="evidence" value="ECO:0007669"/>
    <property type="project" value="TreeGrafter"/>
</dbReference>
<dbReference type="InterPro" id="IPR039032">
    <property type="entry name" value="Rim-like"/>
</dbReference>
<dbReference type="InterPro" id="IPR035892">
    <property type="entry name" value="C2_domain_sf"/>
</dbReference>
<feature type="compositionally biased region" description="Polar residues" evidence="10">
    <location>
        <begin position="1346"/>
        <end position="1362"/>
    </location>
</feature>
<evidence type="ECO:0000256" key="3">
    <source>
        <dbReference type="ARBA" id="ARBA00022737"/>
    </source>
</evidence>
<dbReference type="Proteomes" id="UP000007635">
    <property type="component" value="Chromosome IX"/>
</dbReference>
<dbReference type="FunFam" id="2.30.42.10:FF:000003">
    <property type="entry name" value="Regulating synaptic membrane exocytosis protein 1, putative"/>
    <property type="match status" value="1"/>
</dbReference>
<dbReference type="FunFam" id="2.60.40.150:FF:000003">
    <property type="entry name" value="Regulating synaptic membrane exocytosis protein 2"/>
    <property type="match status" value="1"/>
</dbReference>
<dbReference type="Gene3D" id="2.60.40.150">
    <property type="entry name" value="C2 domain"/>
    <property type="match status" value="2"/>
</dbReference>
<evidence type="ECO:0000259" key="13">
    <source>
        <dbReference type="PROSITE" id="PS50178"/>
    </source>
</evidence>
<dbReference type="GO" id="GO:0031267">
    <property type="term" value="F:small GTPase binding"/>
    <property type="evidence" value="ECO:0007669"/>
    <property type="project" value="InterPro"/>
</dbReference>
<evidence type="ECO:0000259" key="14">
    <source>
        <dbReference type="PROSITE" id="PS50916"/>
    </source>
</evidence>
<evidence type="ECO:0000313" key="16">
    <source>
        <dbReference type="Proteomes" id="UP000007635"/>
    </source>
</evidence>
<keyword evidence="7" id="KW-0770">Synapse</keyword>
<dbReference type="InterPro" id="IPR011011">
    <property type="entry name" value="Znf_FYVE_PHD"/>
</dbReference>
<keyword evidence="1" id="KW-0597">Phosphoprotein</keyword>
<evidence type="ECO:0000256" key="5">
    <source>
        <dbReference type="ARBA" id="ARBA00022782"/>
    </source>
</evidence>
<feature type="compositionally biased region" description="Polar residues" evidence="10">
    <location>
        <begin position="1019"/>
        <end position="1033"/>
    </location>
</feature>
<keyword evidence="2" id="KW-0479">Metal-binding</keyword>
<keyword evidence="5" id="KW-0221">Differentiation</keyword>
<dbReference type="PROSITE" id="PS50106">
    <property type="entry name" value="PDZ"/>
    <property type="match status" value="1"/>
</dbReference>
<dbReference type="InterPro" id="IPR036034">
    <property type="entry name" value="PDZ_sf"/>
</dbReference>
<feature type="compositionally biased region" description="Basic and acidic residues" evidence="10">
    <location>
        <begin position="317"/>
        <end position="351"/>
    </location>
</feature>